<dbReference type="RefSeq" id="WP_246083983.1">
    <property type="nucleotide sequence ID" value="NZ_JBHMDG010000012.1"/>
</dbReference>
<dbReference type="InterPro" id="IPR050482">
    <property type="entry name" value="Sensor_HK_TwoCompSys"/>
</dbReference>
<evidence type="ECO:0000256" key="8">
    <source>
        <dbReference type="ARBA" id="ARBA00023012"/>
    </source>
</evidence>
<evidence type="ECO:0000256" key="6">
    <source>
        <dbReference type="ARBA" id="ARBA00022777"/>
    </source>
</evidence>
<evidence type="ECO:0000256" key="2">
    <source>
        <dbReference type="ARBA" id="ARBA00012438"/>
    </source>
</evidence>
<dbReference type="InterPro" id="IPR036890">
    <property type="entry name" value="HATPase_C_sf"/>
</dbReference>
<dbReference type="SUPFAM" id="SSF55874">
    <property type="entry name" value="ATPase domain of HSP90 chaperone/DNA topoisomerase II/histidine kinase"/>
    <property type="match status" value="1"/>
</dbReference>
<feature type="transmembrane region" description="Helical" evidence="9">
    <location>
        <begin position="70"/>
        <end position="95"/>
    </location>
</feature>
<dbReference type="CDD" id="cd16917">
    <property type="entry name" value="HATPase_UhpB-NarQ-NarX-like"/>
    <property type="match status" value="1"/>
</dbReference>
<keyword evidence="9" id="KW-0472">Membrane</keyword>
<evidence type="ECO:0000256" key="1">
    <source>
        <dbReference type="ARBA" id="ARBA00000085"/>
    </source>
</evidence>
<keyword evidence="5" id="KW-0547">Nucleotide-binding</keyword>
<dbReference type="Gene3D" id="1.20.5.1930">
    <property type="match status" value="1"/>
</dbReference>
<reference evidence="11 12" key="1">
    <citation type="submission" date="2024-09" db="EMBL/GenBank/DDBJ databases">
        <authorList>
            <person name="Sun Q."/>
            <person name="Mori K."/>
        </authorList>
    </citation>
    <scope>NUCLEOTIDE SEQUENCE [LARGE SCALE GENOMIC DNA]</scope>
    <source>
        <strain evidence="11 12">JCM 9626</strain>
    </source>
</reference>
<keyword evidence="12" id="KW-1185">Reference proteome</keyword>
<feature type="transmembrane region" description="Helical" evidence="9">
    <location>
        <begin position="132"/>
        <end position="154"/>
    </location>
</feature>
<evidence type="ECO:0000313" key="11">
    <source>
        <dbReference type="EMBL" id="MFB9313445.1"/>
    </source>
</evidence>
<dbReference type="GO" id="GO:0016301">
    <property type="term" value="F:kinase activity"/>
    <property type="evidence" value="ECO:0007669"/>
    <property type="project" value="UniProtKB-KW"/>
</dbReference>
<protein>
    <recommendedName>
        <fullName evidence="2">histidine kinase</fullName>
        <ecNumber evidence="2">2.7.13.3</ecNumber>
    </recommendedName>
</protein>
<comment type="caution">
    <text evidence="11">The sequence shown here is derived from an EMBL/GenBank/DDBJ whole genome shotgun (WGS) entry which is preliminary data.</text>
</comment>
<accession>A0ABV5KCA3</accession>
<sequence length="387" mass="41699">MTDAGRPSPAEFQPHLRWWSHGWRLAVTLSVSTVVWFTISETRSTVVIVADLTLGAAAFVLVQYRRRWPLAVALVTAALGTFSAVAAGPAVLAAVSLATTRRWVPVGVVAAVNFVSALAFSHMFPPDQPEPWWITVSTNIVFVSAVLAWGMYIGSRRELLWTLRSRAERAEAEQELRANQSRFEERGRIAREMHDVLAHRISQISMRAGALSYRDDLGADELREGVTVIRDAANQALDDLRGVLGILRGGDVGAHHAPQPTYADLGELVEEARRAGLRVAYADAVADVDVPVPDATGRTLYRIVQEGITNARKHAPGAELSIDVHGSPEDGIDVVLANPLGFGPTAAPGAGLGLVGLTERATLRGGRIEHGASGGRFVLRGWIPWSA</sequence>
<dbReference type="Pfam" id="PF07730">
    <property type="entry name" value="HisKA_3"/>
    <property type="match status" value="1"/>
</dbReference>
<evidence type="ECO:0000256" key="5">
    <source>
        <dbReference type="ARBA" id="ARBA00022741"/>
    </source>
</evidence>
<gene>
    <name evidence="11" type="ORF">ACFFRI_10355</name>
</gene>
<dbReference type="PANTHER" id="PTHR24421">
    <property type="entry name" value="NITRATE/NITRITE SENSOR PROTEIN NARX-RELATED"/>
    <property type="match status" value="1"/>
</dbReference>
<evidence type="ECO:0000259" key="10">
    <source>
        <dbReference type="Pfam" id="PF07730"/>
    </source>
</evidence>
<evidence type="ECO:0000313" key="12">
    <source>
        <dbReference type="Proteomes" id="UP001589750"/>
    </source>
</evidence>
<dbReference type="EC" id="2.7.13.3" evidence="2"/>
<dbReference type="InterPro" id="IPR011712">
    <property type="entry name" value="Sig_transdc_His_kin_sub3_dim/P"/>
</dbReference>
<dbReference type="PANTHER" id="PTHR24421:SF10">
    <property type="entry name" value="NITRATE_NITRITE SENSOR PROTEIN NARQ"/>
    <property type="match status" value="1"/>
</dbReference>
<feature type="transmembrane region" description="Helical" evidence="9">
    <location>
        <begin position="102"/>
        <end position="120"/>
    </location>
</feature>
<proteinExistence type="predicted"/>
<evidence type="ECO:0000256" key="7">
    <source>
        <dbReference type="ARBA" id="ARBA00022840"/>
    </source>
</evidence>
<evidence type="ECO:0000256" key="9">
    <source>
        <dbReference type="SAM" id="Phobius"/>
    </source>
</evidence>
<keyword evidence="9" id="KW-0812">Transmembrane</keyword>
<feature type="transmembrane region" description="Helical" evidence="9">
    <location>
        <begin position="22"/>
        <end position="39"/>
    </location>
</feature>
<keyword evidence="9" id="KW-1133">Transmembrane helix</keyword>
<dbReference type="Gene3D" id="3.30.565.10">
    <property type="entry name" value="Histidine kinase-like ATPase, C-terminal domain"/>
    <property type="match status" value="1"/>
</dbReference>
<keyword evidence="7" id="KW-0067">ATP-binding</keyword>
<feature type="transmembrane region" description="Helical" evidence="9">
    <location>
        <begin position="46"/>
        <end position="64"/>
    </location>
</feature>
<comment type="catalytic activity">
    <reaction evidence="1">
        <text>ATP + protein L-histidine = ADP + protein N-phospho-L-histidine.</text>
        <dbReference type="EC" id="2.7.13.3"/>
    </reaction>
</comment>
<keyword evidence="6 11" id="KW-0418">Kinase</keyword>
<keyword evidence="3" id="KW-0597">Phosphoprotein</keyword>
<organism evidence="11 12">
    <name type="scientific">Nocardioides plantarum</name>
    <dbReference type="NCBI Taxonomy" id="29299"/>
    <lineage>
        <taxon>Bacteria</taxon>
        <taxon>Bacillati</taxon>
        <taxon>Actinomycetota</taxon>
        <taxon>Actinomycetes</taxon>
        <taxon>Propionibacteriales</taxon>
        <taxon>Nocardioidaceae</taxon>
        <taxon>Nocardioides</taxon>
    </lineage>
</organism>
<dbReference type="EMBL" id="JBHMDG010000012">
    <property type="protein sequence ID" value="MFB9313445.1"/>
    <property type="molecule type" value="Genomic_DNA"/>
</dbReference>
<dbReference type="Proteomes" id="UP001589750">
    <property type="component" value="Unassembled WGS sequence"/>
</dbReference>
<feature type="domain" description="Signal transduction histidine kinase subgroup 3 dimerisation and phosphoacceptor" evidence="10">
    <location>
        <begin position="185"/>
        <end position="249"/>
    </location>
</feature>
<evidence type="ECO:0000256" key="4">
    <source>
        <dbReference type="ARBA" id="ARBA00022679"/>
    </source>
</evidence>
<keyword evidence="8" id="KW-0902">Two-component regulatory system</keyword>
<name>A0ABV5KCA3_9ACTN</name>
<evidence type="ECO:0000256" key="3">
    <source>
        <dbReference type="ARBA" id="ARBA00022553"/>
    </source>
</evidence>
<keyword evidence="4" id="KW-0808">Transferase</keyword>